<keyword evidence="2" id="KW-1185">Reference proteome</keyword>
<protein>
    <submittedName>
        <fullName evidence="1">SRPBCC family protein</fullName>
    </submittedName>
</protein>
<sequence length="142" mass="15275">MPADSRTISVRITRPWADVAAFLGTPANFRQWASGLAGGLTLTAADPLVWEAASEAGPLHVRFSPPNPFGVADHWVTLPDGSTVYVPLRAMAHGADATDTLVSLTLFRLPDMDAARFEADAAWVARDLEQLQRVLEQPAAAR</sequence>
<reference evidence="1" key="1">
    <citation type="submission" date="2019-05" db="EMBL/GenBank/DDBJ databases">
        <title>Revised genome assembly of Burkholderiaceae (previously Ralstonia) sp. PBA.</title>
        <authorList>
            <person name="Gan H.M."/>
        </authorList>
    </citation>
    <scope>NUCLEOTIDE SEQUENCE</scope>
    <source>
        <strain evidence="1">PBA</strain>
    </source>
</reference>
<dbReference type="EMBL" id="AKCV02000025">
    <property type="protein sequence ID" value="TMS57255.1"/>
    <property type="molecule type" value="Genomic_DNA"/>
</dbReference>
<comment type="caution">
    <text evidence="1">The sequence shown here is derived from an EMBL/GenBank/DDBJ whole genome shotgun (WGS) entry which is preliminary data.</text>
</comment>
<gene>
    <name evidence="1" type="ORF">MW7_015025</name>
</gene>
<evidence type="ECO:0000313" key="1">
    <source>
        <dbReference type="EMBL" id="TMS57255.1"/>
    </source>
</evidence>
<dbReference type="Proteomes" id="UP000004277">
    <property type="component" value="Unassembled WGS sequence"/>
</dbReference>
<accession>A0ACD3SM34</accession>
<proteinExistence type="predicted"/>
<evidence type="ECO:0000313" key="2">
    <source>
        <dbReference type="Proteomes" id="UP000004277"/>
    </source>
</evidence>
<organism evidence="1 2">
    <name type="scientific">Imbroritus primus</name>
    <dbReference type="NCBI Taxonomy" id="3058603"/>
    <lineage>
        <taxon>Bacteria</taxon>
        <taxon>Pseudomonadati</taxon>
        <taxon>Pseudomonadota</taxon>
        <taxon>Betaproteobacteria</taxon>
        <taxon>Burkholderiales</taxon>
        <taxon>Burkholderiaceae</taxon>
        <taxon>Imbroritus</taxon>
    </lineage>
</organism>
<name>A0ACD3SM34_9BURK</name>